<gene>
    <name evidence="1" type="ORF">PAXRUDRAFT_43643</name>
</gene>
<dbReference type="EMBL" id="KN825627">
    <property type="protein sequence ID" value="KIK82440.1"/>
    <property type="molecule type" value="Genomic_DNA"/>
</dbReference>
<dbReference type="STRING" id="930991.A0A0D0DRQ9"/>
<dbReference type="HOGENOM" id="CLU_082499_5_1_1"/>
<evidence type="ECO:0000313" key="1">
    <source>
        <dbReference type="EMBL" id="KIK82440.1"/>
    </source>
</evidence>
<keyword evidence="2" id="KW-1185">Reference proteome</keyword>
<feature type="non-terminal residue" evidence="1">
    <location>
        <position position="1"/>
    </location>
</feature>
<dbReference type="InParanoid" id="A0A0D0DRQ9"/>
<dbReference type="AlphaFoldDB" id="A0A0D0DRQ9"/>
<dbReference type="OrthoDB" id="2684442at2759"/>
<feature type="non-terminal residue" evidence="1">
    <location>
        <position position="116"/>
    </location>
</feature>
<dbReference type="Proteomes" id="UP000054538">
    <property type="component" value="Unassembled WGS sequence"/>
</dbReference>
<sequence length="116" mass="12688">HCTESPDSSGTFKKQIFNAAAAHLAPLHTGGTIKAGSHVKSKWTAIKKIYGDIQEYCNVPGAHWDNICGAGIEGEAARDFWKQYIDMHPMICAFKNQGWSFYDMVEAIMPNGAAQG</sequence>
<organism evidence="1 2">
    <name type="scientific">Paxillus rubicundulus Ve08.2h10</name>
    <dbReference type="NCBI Taxonomy" id="930991"/>
    <lineage>
        <taxon>Eukaryota</taxon>
        <taxon>Fungi</taxon>
        <taxon>Dikarya</taxon>
        <taxon>Basidiomycota</taxon>
        <taxon>Agaricomycotina</taxon>
        <taxon>Agaricomycetes</taxon>
        <taxon>Agaricomycetidae</taxon>
        <taxon>Boletales</taxon>
        <taxon>Paxilineae</taxon>
        <taxon>Paxillaceae</taxon>
        <taxon>Paxillus</taxon>
    </lineage>
</organism>
<reference evidence="1 2" key="1">
    <citation type="submission" date="2014-04" db="EMBL/GenBank/DDBJ databases">
        <authorList>
            <consortium name="DOE Joint Genome Institute"/>
            <person name="Kuo A."/>
            <person name="Kohler A."/>
            <person name="Jargeat P."/>
            <person name="Nagy L.G."/>
            <person name="Floudas D."/>
            <person name="Copeland A."/>
            <person name="Barry K.W."/>
            <person name="Cichocki N."/>
            <person name="Veneault-Fourrey C."/>
            <person name="LaButti K."/>
            <person name="Lindquist E.A."/>
            <person name="Lipzen A."/>
            <person name="Lundell T."/>
            <person name="Morin E."/>
            <person name="Murat C."/>
            <person name="Sun H."/>
            <person name="Tunlid A."/>
            <person name="Henrissat B."/>
            <person name="Grigoriev I.V."/>
            <person name="Hibbett D.S."/>
            <person name="Martin F."/>
            <person name="Nordberg H.P."/>
            <person name="Cantor M.N."/>
            <person name="Hua S.X."/>
        </authorList>
    </citation>
    <scope>NUCLEOTIDE SEQUENCE [LARGE SCALE GENOMIC DNA]</scope>
    <source>
        <strain evidence="1 2">Ve08.2h10</strain>
    </source>
</reference>
<proteinExistence type="predicted"/>
<protein>
    <submittedName>
        <fullName evidence="1">Uncharacterized protein</fullName>
    </submittedName>
</protein>
<evidence type="ECO:0000313" key="2">
    <source>
        <dbReference type="Proteomes" id="UP000054538"/>
    </source>
</evidence>
<reference evidence="2" key="2">
    <citation type="submission" date="2015-01" db="EMBL/GenBank/DDBJ databases">
        <title>Evolutionary Origins and Diversification of the Mycorrhizal Mutualists.</title>
        <authorList>
            <consortium name="DOE Joint Genome Institute"/>
            <consortium name="Mycorrhizal Genomics Consortium"/>
            <person name="Kohler A."/>
            <person name="Kuo A."/>
            <person name="Nagy L.G."/>
            <person name="Floudas D."/>
            <person name="Copeland A."/>
            <person name="Barry K.W."/>
            <person name="Cichocki N."/>
            <person name="Veneault-Fourrey C."/>
            <person name="LaButti K."/>
            <person name="Lindquist E.A."/>
            <person name="Lipzen A."/>
            <person name="Lundell T."/>
            <person name="Morin E."/>
            <person name="Murat C."/>
            <person name="Riley R."/>
            <person name="Ohm R."/>
            <person name="Sun H."/>
            <person name="Tunlid A."/>
            <person name="Henrissat B."/>
            <person name="Grigoriev I.V."/>
            <person name="Hibbett D.S."/>
            <person name="Martin F."/>
        </authorList>
    </citation>
    <scope>NUCLEOTIDE SEQUENCE [LARGE SCALE GENOMIC DNA]</scope>
    <source>
        <strain evidence="2">Ve08.2h10</strain>
    </source>
</reference>
<accession>A0A0D0DRQ9</accession>
<name>A0A0D0DRQ9_9AGAM</name>